<evidence type="ECO:0000256" key="1">
    <source>
        <dbReference type="SAM" id="MobiDB-lite"/>
    </source>
</evidence>
<dbReference type="Proteomes" id="UP000070054">
    <property type="component" value="Unassembled WGS sequence"/>
</dbReference>
<dbReference type="AlphaFoldDB" id="A0A135SXK5"/>
<feature type="region of interest" description="Disordered" evidence="1">
    <location>
        <begin position="19"/>
        <end position="81"/>
    </location>
</feature>
<comment type="caution">
    <text evidence="2">The sequence shown here is derived from an EMBL/GenBank/DDBJ whole genome shotgun (WGS) entry which is preliminary data.</text>
</comment>
<protein>
    <submittedName>
        <fullName evidence="2">Uncharacterized protein</fullName>
    </submittedName>
</protein>
<sequence>MYHYAAKVELLTFDSHRPISPLQAQYGQPPPSPPTGTHKHSTTGAHKHSQSPRNPPTPPESMMQWKAYRVPKPKLSGSEESVLSRDQVCSLTFSGTESKTDLSSSSLSQRDCDCQMGASPLATHFCQQTQLPRPCPVFSENRPSNHPSDHAELVMRLETLVLDQKAQPSQLQPCDGSDEAEDLEMVSPDGFSWEASDSFKDFQEDPAHNFWRWDEAIEKWAHQDEDTKSVIYCPVELD</sequence>
<reference evidence="2 3" key="1">
    <citation type="submission" date="2014-02" db="EMBL/GenBank/DDBJ databases">
        <title>The genome sequence of Colletotrichum nymphaeae SA-01.</title>
        <authorList>
            <person name="Baroncelli R."/>
            <person name="Thon M.R."/>
        </authorList>
    </citation>
    <scope>NUCLEOTIDE SEQUENCE [LARGE SCALE GENOMIC DNA]</scope>
    <source>
        <strain evidence="2 3">SA-01</strain>
    </source>
</reference>
<proteinExistence type="predicted"/>
<keyword evidence="3" id="KW-1185">Reference proteome</keyword>
<accession>A0A135SXK5</accession>
<name>A0A135SXK5_9PEZI</name>
<evidence type="ECO:0000313" key="2">
    <source>
        <dbReference type="EMBL" id="KXH40616.1"/>
    </source>
</evidence>
<organism evidence="2 3">
    <name type="scientific">Colletotrichum nymphaeae SA-01</name>
    <dbReference type="NCBI Taxonomy" id="1460502"/>
    <lineage>
        <taxon>Eukaryota</taxon>
        <taxon>Fungi</taxon>
        <taxon>Dikarya</taxon>
        <taxon>Ascomycota</taxon>
        <taxon>Pezizomycotina</taxon>
        <taxon>Sordariomycetes</taxon>
        <taxon>Hypocreomycetidae</taxon>
        <taxon>Glomerellales</taxon>
        <taxon>Glomerellaceae</taxon>
        <taxon>Colletotrichum</taxon>
        <taxon>Colletotrichum acutatum species complex</taxon>
    </lineage>
</organism>
<evidence type="ECO:0000313" key="3">
    <source>
        <dbReference type="Proteomes" id="UP000070054"/>
    </source>
</evidence>
<dbReference type="EMBL" id="JEMN01001310">
    <property type="protein sequence ID" value="KXH40616.1"/>
    <property type="molecule type" value="Genomic_DNA"/>
</dbReference>
<feature type="compositionally biased region" description="Basic residues" evidence="1">
    <location>
        <begin position="37"/>
        <end position="50"/>
    </location>
</feature>
<gene>
    <name evidence="2" type="ORF">CNYM01_11456</name>
</gene>